<sequence length="151" mass="16157">MSTELARLMIERAAPDELLTFDEVADEYYADPESTLNPAQNDEAVGFGLELALLAPFALAVAQFIIGFLGDLLRDVAKDAVKDAAKPAVTGAVRRVLRLGSPQDSTSAAIELTAEQRDRVFAAAKEQSKRLGLDETKADLLGNAILGVLSR</sequence>
<organism evidence="2">
    <name type="scientific">Paenarthrobacter sp. AMU7</name>
    <dbReference type="NCBI Taxonomy" id="3162492"/>
    <lineage>
        <taxon>Bacteria</taxon>
        <taxon>Bacillati</taxon>
        <taxon>Actinomycetota</taxon>
        <taxon>Actinomycetes</taxon>
        <taxon>Micrococcales</taxon>
        <taxon>Micrococcaceae</taxon>
        <taxon>Paenarthrobacter</taxon>
    </lineage>
</organism>
<accession>A0AB39YSI3</accession>
<dbReference type="AlphaFoldDB" id="A0AB39YSI3"/>
<dbReference type="EMBL" id="CP165735">
    <property type="protein sequence ID" value="XDV72796.1"/>
    <property type="molecule type" value="Genomic_DNA"/>
</dbReference>
<name>A0AB39YSI3_9MICC</name>
<evidence type="ECO:0000256" key="1">
    <source>
        <dbReference type="SAM" id="Phobius"/>
    </source>
</evidence>
<feature type="transmembrane region" description="Helical" evidence="1">
    <location>
        <begin position="51"/>
        <end position="73"/>
    </location>
</feature>
<evidence type="ECO:0000313" key="2">
    <source>
        <dbReference type="EMBL" id="XDV72796.1"/>
    </source>
</evidence>
<keyword evidence="1" id="KW-1133">Transmembrane helix</keyword>
<keyword evidence="1" id="KW-0812">Transmembrane</keyword>
<proteinExistence type="predicted"/>
<dbReference type="RefSeq" id="WP_369746209.1">
    <property type="nucleotide sequence ID" value="NZ_CP165735.1"/>
</dbReference>
<gene>
    <name evidence="2" type="ORF">ABQM86_06435</name>
</gene>
<reference evidence="2" key="1">
    <citation type="submission" date="2024-07" db="EMBL/GenBank/DDBJ databases">
        <authorList>
            <person name="Li J."/>
            <person name="Wei H."/>
            <person name="Ma J."/>
        </authorList>
    </citation>
    <scope>NUCLEOTIDE SEQUENCE</scope>
    <source>
        <strain evidence="2">AMU7</strain>
    </source>
</reference>
<protein>
    <submittedName>
        <fullName evidence="2">Uncharacterized protein</fullName>
    </submittedName>
</protein>
<keyword evidence="1" id="KW-0472">Membrane</keyword>